<comment type="caution">
    <text evidence="1">The sequence shown here is derived from an EMBL/GenBank/DDBJ whole genome shotgun (WGS) entry which is preliminary data.</text>
</comment>
<accession>A0A8J5MGY6</accession>
<protein>
    <submittedName>
        <fullName evidence="1">Uncharacterized protein</fullName>
    </submittedName>
</protein>
<dbReference type="EMBL" id="JAENGY010000282">
    <property type="protein sequence ID" value="KAG6967143.1"/>
    <property type="molecule type" value="Genomic_DNA"/>
</dbReference>
<proteinExistence type="predicted"/>
<evidence type="ECO:0000313" key="1">
    <source>
        <dbReference type="EMBL" id="KAG6967143.1"/>
    </source>
</evidence>
<dbReference type="Proteomes" id="UP000709295">
    <property type="component" value="Unassembled WGS sequence"/>
</dbReference>
<gene>
    <name evidence="1" type="ORF">JG688_00006447</name>
</gene>
<sequence length="55" mass="6092">MARSLLAAQDVTEAQLVNLLEEIVASGLDSIEKQRFSMFGEDSSLPKFRKGCTLF</sequence>
<name>A0A8J5MGY6_9STRA</name>
<organism evidence="1 2">
    <name type="scientific">Phytophthora aleatoria</name>
    <dbReference type="NCBI Taxonomy" id="2496075"/>
    <lineage>
        <taxon>Eukaryota</taxon>
        <taxon>Sar</taxon>
        <taxon>Stramenopiles</taxon>
        <taxon>Oomycota</taxon>
        <taxon>Peronosporomycetes</taxon>
        <taxon>Peronosporales</taxon>
        <taxon>Peronosporaceae</taxon>
        <taxon>Phytophthora</taxon>
    </lineage>
</organism>
<dbReference type="AlphaFoldDB" id="A0A8J5MGY6"/>
<evidence type="ECO:0000313" key="2">
    <source>
        <dbReference type="Proteomes" id="UP000709295"/>
    </source>
</evidence>
<reference evidence="1" key="1">
    <citation type="submission" date="2021-01" db="EMBL/GenBank/DDBJ databases">
        <title>Phytophthora aleatoria, a newly-described species from Pinus radiata is distinct from Phytophthora cactorum isolates based on comparative genomics.</title>
        <authorList>
            <person name="Mcdougal R."/>
            <person name="Panda P."/>
            <person name="Williams N."/>
            <person name="Studholme D.J."/>
        </authorList>
    </citation>
    <scope>NUCLEOTIDE SEQUENCE</scope>
    <source>
        <strain evidence="1">NZFS 4037</strain>
    </source>
</reference>
<keyword evidence="2" id="KW-1185">Reference proteome</keyword>